<dbReference type="SUPFAM" id="SSF54001">
    <property type="entry name" value="Cysteine proteinases"/>
    <property type="match status" value="1"/>
</dbReference>
<dbReference type="GO" id="GO:0048870">
    <property type="term" value="P:cell motility"/>
    <property type="evidence" value="ECO:0007669"/>
    <property type="project" value="TreeGrafter"/>
</dbReference>
<dbReference type="OMA" id="CRDDYIT"/>
<dbReference type="GO" id="GO:0007283">
    <property type="term" value="P:spermatogenesis"/>
    <property type="evidence" value="ECO:0007669"/>
    <property type="project" value="UniProtKB-KW"/>
</dbReference>
<keyword evidence="6" id="KW-0282">Flagellum</keyword>
<evidence type="ECO:0000256" key="3">
    <source>
        <dbReference type="ARBA" id="ARBA00021303"/>
    </source>
</evidence>
<feature type="compositionally biased region" description="Low complexity" evidence="15">
    <location>
        <begin position="284"/>
        <end position="314"/>
    </location>
</feature>
<sequence length="1042" mass="123000">MPVFSSQHHHDGIEWHSMDRSQRLAKIFELYDKAQKENKNQLESKVALSSEPFDYRISEDKPIEKDRVVSFIPDSYRTNDTREDIVLEYVENFNQQYSQLFKDRKPLMLYPENEVGVHKFICTYIKPTLLPYPDLYDAKGIATFVHHHTTFESLDKPFEIPEVVCSPTTTLFWQKGNSFDLSILLCSLLIGAGYNAYCVSGYAKKSIVFNDQTERSFPFEIEPEEELIKEEKKVFKESKYKLKVRPNLTSHFRKEDYPLKEEEEDNDTLQKQVDMEINSIYPATTNINTMNTNNTNNPNSNNDNTSETTTSSDLTPPPPPTTTKWYSLGGEDSKQMELLSKLLNYVHCWVIVLPGRRDVKTPFFIEPSTGEMIELNEIDSLGYYGIESLWNHENYWCNMFFEKKISNIIFDLKNLHHWEYIFIRNTKNEDNIEEEDETLQEEKRIEFLTVEEGEYDDDILDVPTSWVGKIQISKRKYEDRYPLNYKCVEYSNATLELFSPYYRKDLITKIITCYLDESKERVKEVHYYFNHRKDLLKRRSIYSIYSPNNRINMNTTTTNITPTTTTTNRKLQDDEPSSITRVRERIHEWFEPGRMSTSNFEALKEFVYEKGVRREYKFYSEARLDGLEKRIELFDGSKNLYHPKKVLEYYQNRMEFGDFLCYRSVSYDIEKPSIMSLNLNHHEDDLKYGPIIGEVGLLSNHSNPTTTTTTTTTGGTATTTTTTATNNHYQNSNMESSSFMNDQNNNNLDKNLFMMDGALTRRKQLNDSIIVKMTEKFTRDENKSANEDVAKRTFYVVDKKIRLEYHFGEGKITRSVREYSKDGGFYTEIIDPFMPRPKLVETVEEFHALLQTEIKCKEEIVKSTSEMANILHTRYNEERNIQSITTIYDVERNRPTMEELRLLREKERELEEQRKNKDLVDHLIPKDGVKSVQQAEEIYYTVMKDLKDQLMMRINIIEERLQKEKQKLARRRTMYQKSQEGVDRNSEEYVQFCQDTLFKIKILKQRAEDHNARAAKKFAELKEKLLNHKQLAGFLKHLKKKN</sequence>
<dbReference type="OrthoDB" id="10262874at2759"/>
<accession>A0A6A5BZB8</accession>
<comment type="subcellular location">
    <subcellularLocation>
        <location evidence="1">Cytoplasm</location>
        <location evidence="1">Cytoskeleton</location>
        <location evidence="1">Flagellum axoneme</location>
    </subcellularLocation>
</comment>
<feature type="region of interest" description="Disordered" evidence="15">
    <location>
        <begin position="699"/>
        <end position="728"/>
    </location>
</feature>
<evidence type="ECO:0000256" key="11">
    <source>
        <dbReference type="ARBA" id="ARBA00023273"/>
    </source>
</evidence>
<evidence type="ECO:0000313" key="19">
    <source>
        <dbReference type="EMBL" id="KAF0980756.1"/>
    </source>
</evidence>
<keyword evidence="20" id="KW-1185">Reference proteome</keyword>
<dbReference type="Pfam" id="PF24656">
    <property type="entry name" value="CEPT76_peptidase"/>
    <property type="match status" value="1"/>
</dbReference>
<protein>
    <recommendedName>
        <fullName evidence="3">Dynein regulatory complex subunit 7</fullName>
    </recommendedName>
    <alternativeName>
        <fullName evidence="12">Coiled-coil domain-containing protein 135</fullName>
    </alternativeName>
    <alternativeName>
        <fullName evidence="13">Coiled-coil domain-containing protein lobo homolog</fullName>
    </alternativeName>
</protein>
<keyword evidence="5" id="KW-0221">Differentiation</keyword>
<organism evidence="19 20">
    <name type="scientific">Naegleria fowleri</name>
    <name type="common">Brain eating amoeba</name>
    <dbReference type="NCBI Taxonomy" id="5763"/>
    <lineage>
        <taxon>Eukaryota</taxon>
        <taxon>Discoba</taxon>
        <taxon>Heterolobosea</taxon>
        <taxon>Tetramitia</taxon>
        <taxon>Eutetramitia</taxon>
        <taxon>Vahlkampfiidae</taxon>
        <taxon>Naegleria</taxon>
    </lineage>
</organism>
<feature type="coiled-coil region" evidence="14">
    <location>
        <begin position="896"/>
        <end position="923"/>
    </location>
</feature>
<dbReference type="PANTHER" id="PTHR35249">
    <property type="entry name" value="DYNEIN REGULATORY COMPLEX SUBUNIT 7"/>
    <property type="match status" value="1"/>
</dbReference>
<evidence type="ECO:0000256" key="13">
    <source>
        <dbReference type="ARBA" id="ARBA00031733"/>
    </source>
</evidence>
<keyword evidence="7" id="KW-0744">Spermatogenesis</keyword>
<dbReference type="InterPro" id="IPR033551">
    <property type="entry name" value="DRC7/lobo"/>
</dbReference>
<dbReference type="VEuPathDB" id="AmoebaDB:FDP41_013239"/>
<feature type="coiled-coil region" evidence="14">
    <location>
        <begin position="1004"/>
        <end position="1031"/>
    </location>
</feature>
<dbReference type="VEuPathDB" id="AmoebaDB:NfTy_036390"/>
<keyword evidence="9" id="KW-0969">Cilium</keyword>
<dbReference type="InterPro" id="IPR056291">
    <property type="entry name" value="MORN_DRC7"/>
</dbReference>
<feature type="compositionally biased region" description="Low complexity" evidence="15">
    <location>
        <begin position="705"/>
        <end position="725"/>
    </location>
</feature>
<keyword evidence="10" id="KW-0206">Cytoskeleton</keyword>
<evidence type="ECO:0000256" key="7">
    <source>
        <dbReference type="ARBA" id="ARBA00022871"/>
    </source>
</evidence>
<dbReference type="RefSeq" id="XP_044565469.1">
    <property type="nucleotide sequence ID" value="XM_044703847.1"/>
</dbReference>
<dbReference type="Pfam" id="PF24671">
    <property type="entry name" value="DRC7_C"/>
    <property type="match status" value="1"/>
</dbReference>
<dbReference type="InterPro" id="IPR038765">
    <property type="entry name" value="Papain-like_cys_pep_sf"/>
</dbReference>
<reference evidence="19 20" key="1">
    <citation type="journal article" date="2019" name="Sci. Rep.">
        <title>Nanopore sequencing improves the draft genome of the human pathogenic amoeba Naegleria fowleri.</title>
        <authorList>
            <person name="Liechti N."/>
            <person name="Schurch N."/>
            <person name="Bruggmann R."/>
            <person name="Wittwer M."/>
        </authorList>
    </citation>
    <scope>NUCLEOTIDE SEQUENCE [LARGE SCALE GENOMIC DNA]</scope>
    <source>
        <strain evidence="19 20">ATCC 30894</strain>
    </source>
</reference>
<evidence type="ECO:0000313" key="20">
    <source>
        <dbReference type="Proteomes" id="UP000444721"/>
    </source>
</evidence>
<feature type="domain" description="Dynein regulatory complex subunit 7 C-terminal" evidence="18">
    <location>
        <begin position="932"/>
        <end position="1034"/>
    </location>
</feature>
<evidence type="ECO:0000256" key="6">
    <source>
        <dbReference type="ARBA" id="ARBA00022846"/>
    </source>
</evidence>
<dbReference type="GeneID" id="68120454"/>
<evidence type="ECO:0000256" key="9">
    <source>
        <dbReference type="ARBA" id="ARBA00023069"/>
    </source>
</evidence>
<dbReference type="Pfam" id="PF24667">
    <property type="entry name" value="MORN_DRC7"/>
    <property type="match status" value="3"/>
</dbReference>
<name>A0A6A5BZB8_NAEFO</name>
<evidence type="ECO:0000256" key="1">
    <source>
        <dbReference type="ARBA" id="ARBA00004611"/>
    </source>
</evidence>
<feature type="domain" description="Dynein regulatory complex subunit 7 MORN" evidence="17">
    <location>
        <begin position="484"/>
        <end position="540"/>
    </location>
</feature>
<comment type="similarity">
    <text evidence="2">Belongs to the DRC7 family.</text>
</comment>
<evidence type="ECO:0000256" key="8">
    <source>
        <dbReference type="ARBA" id="ARBA00023054"/>
    </source>
</evidence>
<dbReference type="EMBL" id="VFQX01000017">
    <property type="protein sequence ID" value="KAF0980756.1"/>
    <property type="molecule type" value="Genomic_DNA"/>
</dbReference>
<feature type="domain" description="Dynein regulatory complex subunit 7 MORN" evidence="17">
    <location>
        <begin position="763"/>
        <end position="882"/>
    </location>
</feature>
<dbReference type="VEuPathDB" id="AmoebaDB:NF0028220"/>
<evidence type="ECO:0000256" key="12">
    <source>
        <dbReference type="ARBA" id="ARBA00031627"/>
    </source>
</evidence>
<evidence type="ECO:0000256" key="10">
    <source>
        <dbReference type="ARBA" id="ARBA00023212"/>
    </source>
</evidence>
<feature type="region of interest" description="Disordered" evidence="15">
    <location>
        <begin position="284"/>
        <end position="324"/>
    </location>
</feature>
<feature type="domain" description="CEP76/DRC7 peptidase-like" evidence="16">
    <location>
        <begin position="346"/>
        <end position="419"/>
    </location>
</feature>
<evidence type="ECO:0000256" key="5">
    <source>
        <dbReference type="ARBA" id="ARBA00022782"/>
    </source>
</evidence>
<evidence type="ECO:0000259" key="17">
    <source>
        <dbReference type="Pfam" id="PF24667"/>
    </source>
</evidence>
<keyword evidence="4" id="KW-0963">Cytoplasm</keyword>
<dbReference type="AlphaFoldDB" id="A0A6A5BZB8"/>
<evidence type="ECO:0000256" key="4">
    <source>
        <dbReference type="ARBA" id="ARBA00022490"/>
    </source>
</evidence>
<proteinExistence type="inferred from homology"/>
<keyword evidence="11" id="KW-0966">Cell projection</keyword>
<feature type="coiled-coil region" evidence="14">
    <location>
        <begin position="947"/>
        <end position="978"/>
    </location>
</feature>
<comment type="caution">
    <text evidence="19">The sequence shown here is derived from an EMBL/GenBank/DDBJ whole genome shotgun (WGS) entry which is preliminary data.</text>
</comment>
<feature type="domain" description="Dynein regulatory complex subunit 7 MORN" evidence="17">
    <location>
        <begin position="581"/>
        <end position="673"/>
    </location>
</feature>
<evidence type="ECO:0000256" key="14">
    <source>
        <dbReference type="SAM" id="Coils"/>
    </source>
</evidence>
<evidence type="ECO:0000259" key="18">
    <source>
        <dbReference type="Pfam" id="PF24671"/>
    </source>
</evidence>
<dbReference type="GO" id="GO:0031514">
    <property type="term" value="C:motile cilium"/>
    <property type="evidence" value="ECO:0007669"/>
    <property type="project" value="TreeGrafter"/>
</dbReference>
<evidence type="ECO:0000256" key="15">
    <source>
        <dbReference type="SAM" id="MobiDB-lite"/>
    </source>
</evidence>
<feature type="compositionally biased region" description="Low complexity" evidence="15">
    <location>
        <begin position="553"/>
        <end position="569"/>
    </location>
</feature>
<gene>
    <name evidence="19" type="ORF">FDP41_013239</name>
</gene>
<evidence type="ECO:0000259" key="16">
    <source>
        <dbReference type="Pfam" id="PF24656"/>
    </source>
</evidence>
<evidence type="ECO:0000256" key="2">
    <source>
        <dbReference type="ARBA" id="ARBA00010738"/>
    </source>
</evidence>
<dbReference type="GO" id="GO:0030154">
    <property type="term" value="P:cell differentiation"/>
    <property type="evidence" value="ECO:0007669"/>
    <property type="project" value="UniProtKB-KW"/>
</dbReference>
<keyword evidence="8 14" id="KW-0175">Coiled coil</keyword>
<feature type="region of interest" description="Disordered" evidence="15">
    <location>
        <begin position="553"/>
        <end position="577"/>
    </location>
</feature>
<dbReference type="Proteomes" id="UP000444721">
    <property type="component" value="Unassembled WGS sequence"/>
</dbReference>
<dbReference type="InterPro" id="IPR056292">
    <property type="entry name" value="DRC7_C"/>
</dbReference>
<dbReference type="PANTHER" id="PTHR35249:SF2">
    <property type="entry name" value="DYNEIN REGULATORY COMPLEX SUBUNIT 7"/>
    <property type="match status" value="1"/>
</dbReference>
<dbReference type="InterPro" id="IPR056290">
    <property type="entry name" value="CEPT76/DRC7_peptidase-like_dom"/>
</dbReference>